<sequence length="119" mass="12953">MERIFSVEGARSLMPEARELVGQLIELRADLAELGYDLKQSGSSARGGLAEAKGLEARLAEIVGWFAEQGVELKGIAPVLIDFPAVLDGVSVRLCWIEGEGELGWYHRSELGFAGRRPL</sequence>
<dbReference type="Proteomes" id="UP000334990">
    <property type="component" value="Unassembled WGS sequence"/>
</dbReference>
<protein>
    <recommendedName>
        <fullName evidence="3">DUF2203 domain-containing protein</fullName>
    </recommendedName>
</protein>
<comment type="caution">
    <text evidence="1">The sequence shown here is derived from an EMBL/GenBank/DDBJ whole genome shotgun (WGS) entry which is preliminary data.</text>
</comment>
<keyword evidence="2" id="KW-1185">Reference proteome</keyword>
<gene>
    <name evidence="1" type="ORF">Acor_07470</name>
</gene>
<dbReference type="InterPro" id="IPR018699">
    <property type="entry name" value="DUF2203"/>
</dbReference>
<dbReference type="EMBL" id="BLAD01000037">
    <property type="protein sequence ID" value="GER98685.1"/>
    <property type="molecule type" value="Genomic_DNA"/>
</dbReference>
<evidence type="ECO:0000313" key="1">
    <source>
        <dbReference type="EMBL" id="GER98685.1"/>
    </source>
</evidence>
<dbReference type="PIRSF" id="PIRSF016498">
    <property type="entry name" value="UCP016498"/>
    <property type="match status" value="1"/>
</dbReference>
<dbReference type="Pfam" id="PF09969">
    <property type="entry name" value="DUF2203"/>
    <property type="match status" value="1"/>
</dbReference>
<evidence type="ECO:0008006" key="3">
    <source>
        <dbReference type="Google" id="ProtNLM"/>
    </source>
</evidence>
<evidence type="ECO:0000313" key="2">
    <source>
        <dbReference type="Proteomes" id="UP000334990"/>
    </source>
</evidence>
<dbReference type="OrthoDB" id="9802910at2"/>
<name>A0A5M3VPW1_9ACTN</name>
<reference evidence="1 2" key="1">
    <citation type="submission" date="2019-10" db="EMBL/GenBank/DDBJ databases">
        <title>Whole genome shotgun sequence of Acrocarpospora corrugata NBRC 13972.</title>
        <authorList>
            <person name="Ichikawa N."/>
            <person name="Kimura A."/>
            <person name="Kitahashi Y."/>
            <person name="Komaki H."/>
            <person name="Oguchi A."/>
        </authorList>
    </citation>
    <scope>NUCLEOTIDE SEQUENCE [LARGE SCALE GENOMIC DNA]</scope>
    <source>
        <strain evidence="1 2">NBRC 13972</strain>
    </source>
</reference>
<dbReference type="AlphaFoldDB" id="A0A5M3VPW1"/>
<proteinExistence type="predicted"/>
<organism evidence="1 2">
    <name type="scientific">Acrocarpospora corrugata</name>
    <dbReference type="NCBI Taxonomy" id="35763"/>
    <lineage>
        <taxon>Bacteria</taxon>
        <taxon>Bacillati</taxon>
        <taxon>Actinomycetota</taxon>
        <taxon>Actinomycetes</taxon>
        <taxon>Streptosporangiales</taxon>
        <taxon>Streptosporangiaceae</taxon>
        <taxon>Acrocarpospora</taxon>
    </lineage>
</organism>
<dbReference type="RefSeq" id="WP_155335117.1">
    <property type="nucleotide sequence ID" value="NZ_BAAABN010000078.1"/>
</dbReference>
<accession>A0A5M3VPW1</accession>